<feature type="compositionally biased region" description="Basic and acidic residues" evidence="1">
    <location>
        <begin position="593"/>
        <end position="603"/>
    </location>
</feature>
<dbReference type="OrthoDB" id="1719357at2759"/>
<feature type="compositionally biased region" description="Basic and acidic residues" evidence="1">
    <location>
        <begin position="272"/>
        <end position="282"/>
    </location>
</feature>
<feature type="compositionally biased region" description="Low complexity" evidence="1">
    <location>
        <begin position="575"/>
        <end position="586"/>
    </location>
</feature>
<feature type="region of interest" description="Disordered" evidence="1">
    <location>
        <begin position="1"/>
        <end position="35"/>
    </location>
</feature>
<gene>
    <name evidence="2" type="ORF">CPB84DRAFT_1846651</name>
</gene>
<comment type="caution">
    <text evidence="2">The sequence shown here is derived from an EMBL/GenBank/DDBJ whole genome shotgun (WGS) entry which is preliminary data.</text>
</comment>
<evidence type="ECO:0000313" key="3">
    <source>
        <dbReference type="Proteomes" id="UP000724874"/>
    </source>
</evidence>
<accession>A0A9P5TPC9</accession>
<organism evidence="2 3">
    <name type="scientific">Gymnopilus junonius</name>
    <name type="common">Spectacular rustgill mushroom</name>
    <name type="synonym">Gymnopilus spectabilis subsp. junonius</name>
    <dbReference type="NCBI Taxonomy" id="109634"/>
    <lineage>
        <taxon>Eukaryota</taxon>
        <taxon>Fungi</taxon>
        <taxon>Dikarya</taxon>
        <taxon>Basidiomycota</taxon>
        <taxon>Agaricomycotina</taxon>
        <taxon>Agaricomycetes</taxon>
        <taxon>Agaricomycetidae</taxon>
        <taxon>Agaricales</taxon>
        <taxon>Agaricineae</taxon>
        <taxon>Hymenogastraceae</taxon>
        <taxon>Gymnopilus</taxon>
    </lineage>
</organism>
<keyword evidence="3" id="KW-1185">Reference proteome</keyword>
<name>A0A9P5TPC9_GYMJU</name>
<feature type="compositionally biased region" description="Basic and acidic residues" evidence="1">
    <location>
        <begin position="119"/>
        <end position="140"/>
    </location>
</feature>
<sequence length="684" mass="74853">MQHSPSPYRSPSPYAPHLNESQYSGLPTGIAQVGPGAVTYTTSTGPDGRIIYQSYRAVAASYQTPNGVVSGIQWVPDPTAAPPSGSQLVYPTGSSEPSLWRGGVSYAGTYNDNVQASPEWDRSDEKRKKNQDKEAKWRNIDARNDPEYELRLARERDAQSSVHRDHRKSVSSGSPLPPGSVAFPVAGGTSTYPTSYPGLPNSTARYPVTPYSNHALPSQSAYPTGLPGQNINASGAYPDIGRQFRDMDLGSKEHAERDRKISGDFSSTRKYSAGDKTYERTRTTSGDYASRPNPYPSPPETYMPGPYKSGRANPYPASHYSSASPNMHGSDVSSFGTANSTGYPGPTYTSSSASVHNPMEHIMRSTTPFGGPSTQSYPSRSHNVEGLSMVDNNGSRSRPPSRAGSPNPAFSKVNSSSKVNASPRKSPNVTNTPIPGDSQQLPAPEAFFRPFNAANSFAPFDMMKIKDLDDIYDSKYPKMPIVLSTHDVYQEDWKRCMQDLGRCWTGQLPVAGVIKGGQPLKRSTLAKDLVHLWNTSFFFRRGVELILYKGKDRRTGPEAGRIEAQLPPHDDTDGSSSSPSSSSESELLGYENPEGRRRREEKLARRRRRKEKKARHRAKARDKVYTVYIACIPWQSPHVAYGTRPPIKQGGYAQPPITSQYGASAYSTPPAIPTTRSHGYSGGY</sequence>
<feature type="compositionally biased region" description="Polar residues" evidence="1">
    <location>
        <begin position="364"/>
        <end position="381"/>
    </location>
</feature>
<feature type="compositionally biased region" description="Polar residues" evidence="1">
    <location>
        <begin position="423"/>
        <end position="441"/>
    </location>
</feature>
<feature type="region of interest" description="Disordered" evidence="1">
    <location>
        <begin position="660"/>
        <end position="684"/>
    </location>
</feature>
<feature type="compositionally biased region" description="Basic and acidic residues" evidence="1">
    <location>
        <begin position="251"/>
        <end position="262"/>
    </location>
</feature>
<feature type="compositionally biased region" description="Basic residues" evidence="1">
    <location>
        <begin position="604"/>
        <end position="618"/>
    </location>
</feature>
<feature type="region of interest" description="Disordered" evidence="1">
    <location>
        <begin position="110"/>
        <end position="140"/>
    </location>
</feature>
<feature type="compositionally biased region" description="Low complexity" evidence="1">
    <location>
        <begin position="392"/>
        <end position="422"/>
    </location>
</feature>
<feature type="region of interest" description="Disordered" evidence="1">
    <location>
        <begin position="251"/>
        <end position="333"/>
    </location>
</feature>
<dbReference type="AlphaFoldDB" id="A0A9P5TPC9"/>
<feature type="compositionally biased region" description="Low complexity" evidence="1">
    <location>
        <begin position="312"/>
        <end position="326"/>
    </location>
</feature>
<feature type="region of interest" description="Disordered" evidence="1">
    <location>
        <begin position="557"/>
        <end position="618"/>
    </location>
</feature>
<feature type="region of interest" description="Disordered" evidence="1">
    <location>
        <begin position="362"/>
        <end position="443"/>
    </location>
</feature>
<evidence type="ECO:0000256" key="1">
    <source>
        <dbReference type="SAM" id="MobiDB-lite"/>
    </source>
</evidence>
<proteinExistence type="predicted"/>
<evidence type="ECO:0000313" key="2">
    <source>
        <dbReference type="EMBL" id="KAF8901649.1"/>
    </source>
</evidence>
<dbReference type="Proteomes" id="UP000724874">
    <property type="component" value="Unassembled WGS sequence"/>
</dbReference>
<dbReference type="EMBL" id="JADNYJ010000040">
    <property type="protein sequence ID" value="KAF8901649.1"/>
    <property type="molecule type" value="Genomic_DNA"/>
</dbReference>
<feature type="region of interest" description="Disordered" evidence="1">
    <location>
        <begin position="156"/>
        <end position="182"/>
    </location>
</feature>
<protein>
    <submittedName>
        <fullName evidence="2">Uncharacterized protein</fullName>
    </submittedName>
</protein>
<reference evidence="2" key="1">
    <citation type="submission" date="2020-11" db="EMBL/GenBank/DDBJ databases">
        <authorList>
            <consortium name="DOE Joint Genome Institute"/>
            <person name="Ahrendt S."/>
            <person name="Riley R."/>
            <person name="Andreopoulos W."/>
            <person name="LaButti K."/>
            <person name="Pangilinan J."/>
            <person name="Ruiz-duenas F.J."/>
            <person name="Barrasa J.M."/>
            <person name="Sanchez-Garcia M."/>
            <person name="Camarero S."/>
            <person name="Miyauchi S."/>
            <person name="Serrano A."/>
            <person name="Linde D."/>
            <person name="Babiker R."/>
            <person name="Drula E."/>
            <person name="Ayuso-Fernandez I."/>
            <person name="Pacheco R."/>
            <person name="Padilla G."/>
            <person name="Ferreira P."/>
            <person name="Barriuso J."/>
            <person name="Kellner H."/>
            <person name="Castanera R."/>
            <person name="Alfaro M."/>
            <person name="Ramirez L."/>
            <person name="Pisabarro A.G."/>
            <person name="Kuo A."/>
            <person name="Tritt A."/>
            <person name="Lipzen A."/>
            <person name="He G."/>
            <person name="Yan M."/>
            <person name="Ng V."/>
            <person name="Cullen D."/>
            <person name="Martin F."/>
            <person name="Rosso M.-N."/>
            <person name="Henrissat B."/>
            <person name="Hibbett D."/>
            <person name="Martinez A.T."/>
            <person name="Grigoriev I.V."/>
        </authorList>
    </citation>
    <scope>NUCLEOTIDE SEQUENCE</scope>
    <source>
        <strain evidence="2">AH 44721</strain>
    </source>
</reference>